<evidence type="ECO:0000256" key="3">
    <source>
        <dbReference type="ARBA" id="ARBA00022801"/>
    </source>
</evidence>
<evidence type="ECO:0000256" key="5">
    <source>
        <dbReference type="ARBA" id="ARBA00023211"/>
    </source>
</evidence>
<dbReference type="SUPFAM" id="SSF51735">
    <property type="entry name" value="NAD(P)-binding Rossmann-fold domains"/>
    <property type="match status" value="1"/>
</dbReference>
<dbReference type="PROSITE" id="PS00125">
    <property type="entry name" value="SER_THR_PHOSPHATASE"/>
    <property type="match status" value="1"/>
</dbReference>
<proteinExistence type="inferred from homology"/>
<gene>
    <name evidence="10" type="ORF">OAory_01017340</name>
</gene>
<evidence type="ECO:0000313" key="10">
    <source>
        <dbReference type="EMBL" id="OOO06073.1"/>
    </source>
</evidence>
<dbReference type="CDD" id="cd07414">
    <property type="entry name" value="MPP_PP1_PPKL"/>
    <property type="match status" value="1"/>
</dbReference>
<reference evidence="10 11" key="1">
    <citation type="submission" date="2016-10" db="EMBL/GenBank/DDBJ databases">
        <title>Genome sequencing of Aspergillus oryzae BCC7051.</title>
        <authorList>
            <person name="Thammarongtham C."/>
            <person name="Vorapreeda T."/>
            <person name="Nookaew I."/>
            <person name="Srisuk T."/>
            <person name="Land M."/>
            <person name="Jeennor S."/>
            <person name="Laoteng K."/>
        </authorList>
    </citation>
    <scope>NUCLEOTIDE SEQUENCE [LARGE SCALE GENOMIC DNA]</scope>
    <source>
        <strain evidence="10 11">BCC7051</strain>
    </source>
</reference>
<comment type="catalytic activity">
    <reaction evidence="6">
        <text>O-phospho-L-seryl-[protein] + H2O = L-seryl-[protein] + phosphate</text>
        <dbReference type="Rhea" id="RHEA:20629"/>
        <dbReference type="Rhea" id="RHEA-COMP:9863"/>
        <dbReference type="Rhea" id="RHEA-COMP:11604"/>
        <dbReference type="ChEBI" id="CHEBI:15377"/>
        <dbReference type="ChEBI" id="CHEBI:29999"/>
        <dbReference type="ChEBI" id="CHEBI:43474"/>
        <dbReference type="ChEBI" id="CHEBI:83421"/>
        <dbReference type="EC" id="3.1.3.16"/>
    </reaction>
</comment>
<dbReference type="GO" id="GO:0005737">
    <property type="term" value="C:cytoplasm"/>
    <property type="evidence" value="ECO:0007669"/>
    <property type="project" value="TreeGrafter"/>
</dbReference>
<dbReference type="EMBL" id="MKZY01000008">
    <property type="protein sequence ID" value="OOO06073.1"/>
    <property type="molecule type" value="Genomic_DNA"/>
</dbReference>
<evidence type="ECO:0000256" key="2">
    <source>
        <dbReference type="ARBA" id="ARBA00022723"/>
    </source>
</evidence>
<evidence type="ECO:0000256" key="4">
    <source>
        <dbReference type="ARBA" id="ARBA00022912"/>
    </source>
</evidence>
<name>A0A1S9DAG5_ASPOZ</name>
<accession>A0A1S9DAG5</accession>
<dbReference type="eggNOG" id="KOG1198">
    <property type="taxonomic scope" value="Eukaryota"/>
</dbReference>
<dbReference type="AlphaFoldDB" id="A0A1S9DAG5"/>
<dbReference type="PANTHER" id="PTHR11668">
    <property type="entry name" value="SERINE/THREONINE PROTEIN PHOSPHATASE"/>
    <property type="match status" value="1"/>
</dbReference>
<dbReference type="Gene3D" id="3.60.21.10">
    <property type="match status" value="1"/>
</dbReference>
<dbReference type="InterPro" id="IPR020843">
    <property type="entry name" value="ER"/>
</dbReference>
<evidence type="ECO:0000256" key="7">
    <source>
        <dbReference type="ARBA" id="ARBA00048336"/>
    </source>
</evidence>
<dbReference type="Pfam" id="PF00107">
    <property type="entry name" value="ADH_zinc_N"/>
    <property type="match status" value="1"/>
</dbReference>
<comment type="catalytic activity">
    <reaction evidence="7 8">
        <text>O-phospho-L-threonyl-[protein] + H2O = L-threonyl-[protein] + phosphate</text>
        <dbReference type="Rhea" id="RHEA:47004"/>
        <dbReference type="Rhea" id="RHEA-COMP:11060"/>
        <dbReference type="Rhea" id="RHEA-COMP:11605"/>
        <dbReference type="ChEBI" id="CHEBI:15377"/>
        <dbReference type="ChEBI" id="CHEBI:30013"/>
        <dbReference type="ChEBI" id="CHEBI:43474"/>
        <dbReference type="ChEBI" id="CHEBI:61977"/>
        <dbReference type="EC" id="3.1.3.16"/>
    </reaction>
</comment>
<dbReference type="PRINTS" id="PR00114">
    <property type="entry name" value="STPHPHTASE"/>
</dbReference>
<protein>
    <recommendedName>
        <fullName evidence="8">Serine/threonine-protein phosphatase</fullName>
        <ecNumber evidence="8">3.1.3.16</ecNumber>
    </recommendedName>
</protein>
<comment type="similarity">
    <text evidence="8">Belongs to the PPP phosphatase family.</text>
</comment>
<dbReference type="InterPro" id="IPR013149">
    <property type="entry name" value="ADH-like_C"/>
</dbReference>
<sequence length="614" mass="68242">MASIKQWTTPLKGVESLKLTEAPKPAPGKGEVLVEIHAVSLNYRDIEVTNGEYTHHKSVGQEDRIVPCSDMCGVITQVGDGVSAWKVGDRVLSTFLPDHQTGQVTEKELSRGIGLPLDGVLAEYRVFPEHALVKAPSYMSDEQAATLPIAVVTAWMSINGMRPMGQNGGHGEYILLQGTGGVAIAGLQIGKASGAKVIITSSSDSKLAQAKELGADYTINYRTHPNWEEEVMRLTNNHGADIILEVGGAQTLKKSFDSIAFGGLINCIGYVSGKMDAPDDRTNVNLLALRRNVTLKGIINGPKDRFEEAVKFYEKHQIQPVVNKVFSFEEANEAFRFLESGNHFGKVVICGDVHGQYYDLLRLFEYGGYPPDANYLFLGDYVDRGKQSVECICLLLAYKIKYPENFFILRGNHECASINRIYGFYDECKRRYNVKLWKTFIDCFNCLPIAAIVEDKIFCMHGGLSPDLNSMEQIRRIMRPTDIPDSGLLCDLLWADPEKEITGWGENDRGVSFTFGPDVVHRFVQKHDIDLICRAHQCVEDGYEFFAKRKLVTLFSAPNYCGEFDNAGAMMSVDESLLCSFQILKPAGKKKAIIIRGFKADRSNPSSSQQKKQS</sequence>
<dbReference type="GO" id="GO:0046872">
    <property type="term" value="F:metal ion binding"/>
    <property type="evidence" value="ECO:0007669"/>
    <property type="project" value="UniProtKB-KW"/>
</dbReference>
<dbReference type="SUPFAM" id="SSF50129">
    <property type="entry name" value="GroES-like"/>
    <property type="match status" value="1"/>
</dbReference>
<dbReference type="InterPro" id="IPR050341">
    <property type="entry name" value="PP1_catalytic_subunit"/>
</dbReference>
<dbReference type="OrthoDB" id="3509362at2759"/>
<evidence type="ECO:0000313" key="11">
    <source>
        <dbReference type="Proteomes" id="UP000190312"/>
    </source>
</evidence>
<evidence type="ECO:0000259" key="9">
    <source>
        <dbReference type="PROSITE" id="PS00125"/>
    </source>
</evidence>
<dbReference type="FunFam" id="3.60.21.10:FF:000051">
    <property type="entry name" value="Serine/threonine-protein phosphatase"/>
    <property type="match status" value="1"/>
</dbReference>
<keyword evidence="4" id="KW-0904">Protein phosphatase</keyword>
<keyword evidence="2" id="KW-0479">Metal-binding</keyword>
<dbReference type="InterPro" id="IPR011032">
    <property type="entry name" value="GroES-like_sf"/>
</dbReference>
<dbReference type="SUPFAM" id="SSF56300">
    <property type="entry name" value="Metallo-dependent phosphatases"/>
    <property type="match status" value="1"/>
</dbReference>
<dbReference type="SMART" id="SM00829">
    <property type="entry name" value="PKS_ER"/>
    <property type="match status" value="1"/>
</dbReference>
<dbReference type="GO" id="GO:0007346">
    <property type="term" value="P:regulation of mitotic cell cycle"/>
    <property type="evidence" value="ECO:0007669"/>
    <property type="project" value="TreeGrafter"/>
</dbReference>
<dbReference type="PANTHER" id="PTHR11668:SF300">
    <property type="entry name" value="SERINE_THREONINE-PROTEIN PHOSPHATASE"/>
    <property type="match status" value="1"/>
</dbReference>
<dbReference type="Pfam" id="PF00149">
    <property type="entry name" value="Metallophos"/>
    <property type="match status" value="1"/>
</dbReference>
<evidence type="ECO:0000256" key="1">
    <source>
        <dbReference type="ARBA" id="ARBA00001936"/>
    </source>
</evidence>
<dbReference type="VEuPathDB" id="FungiDB:AO090023000433"/>
<dbReference type="InterPro" id="IPR004843">
    <property type="entry name" value="Calcineurin-like_PHP"/>
</dbReference>
<dbReference type="GO" id="GO:0005634">
    <property type="term" value="C:nucleus"/>
    <property type="evidence" value="ECO:0007669"/>
    <property type="project" value="TreeGrafter"/>
</dbReference>
<dbReference type="Pfam" id="PF08240">
    <property type="entry name" value="ADH_N"/>
    <property type="match status" value="1"/>
</dbReference>
<dbReference type="CDD" id="cd08276">
    <property type="entry name" value="MDR7"/>
    <property type="match status" value="1"/>
</dbReference>
<evidence type="ECO:0000256" key="6">
    <source>
        <dbReference type="ARBA" id="ARBA00047761"/>
    </source>
</evidence>
<dbReference type="GO" id="GO:0007059">
    <property type="term" value="P:chromosome segregation"/>
    <property type="evidence" value="ECO:0007669"/>
    <property type="project" value="TreeGrafter"/>
</dbReference>
<dbReference type="InterPro" id="IPR036291">
    <property type="entry name" value="NAD(P)-bd_dom_sf"/>
</dbReference>
<dbReference type="InterPro" id="IPR013154">
    <property type="entry name" value="ADH-like_N"/>
</dbReference>
<dbReference type="Proteomes" id="UP000190312">
    <property type="component" value="Unassembled WGS sequence"/>
</dbReference>
<feature type="domain" description="Serine/threonine specific protein phosphatases" evidence="9">
    <location>
        <begin position="409"/>
        <end position="414"/>
    </location>
</feature>
<keyword evidence="5" id="KW-0464">Manganese</keyword>
<dbReference type="Gene3D" id="3.40.50.720">
    <property type="entry name" value="NAD(P)-binding Rossmann-like Domain"/>
    <property type="match status" value="1"/>
</dbReference>
<comment type="caution">
    <text evidence="10">The sequence shown here is derived from an EMBL/GenBank/DDBJ whole genome shotgun (WGS) entry which is preliminary data.</text>
</comment>
<dbReference type="Gene3D" id="3.90.180.10">
    <property type="entry name" value="Medium-chain alcohol dehydrogenases, catalytic domain"/>
    <property type="match status" value="1"/>
</dbReference>
<dbReference type="VEuPathDB" id="FungiDB:AO090701000350"/>
<evidence type="ECO:0000256" key="8">
    <source>
        <dbReference type="RuleBase" id="RU004273"/>
    </source>
</evidence>
<organism evidence="10 11">
    <name type="scientific">Aspergillus oryzae</name>
    <name type="common">Yellow koji mold</name>
    <dbReference type="NCBI Taxonomy" id="5062"/>
    <lineage>
        <taxon>Eukaryota</taxon>
        <taxon>Fungi</taxon>
        <taxon>Dikarya</taxon>
        <taxon>Ascomycota</taxon>
        <taxon>Pezizomycotina</taxon>
        <taxon>Eurotiomycetes</taxon>
        <taxon>Eurotiomycetidae</taxon>
        <taxon>Eurotiales</taxon>
        <taxon>Aspergillaceae</taxon>
        <taxon>Aspergillus</taxon>
        <taxon>Aspergillus subgen. Circumdati</taxon>
    </lineage>
</organism>
<dbReference type="GO" id="GO:0004722">
    <property type="term" value="F:protein serine/threonine phosphatase activity"/>
    <property type="evidence" value="ECO:0007669"/>
    <property type="project" value="UniProtKB-EC"/>
</dbReference>
<dbReference type="EC" id="3.1.3.16" evidence="8"/>
<dbReference type="InterPro" id="IPR006186">
    <property type="entry name" value="Ser/Thr-sp_prot-phosphatase"/>
</dbReference>
<dbReference type="SMART" id="SM00156">
    <property type="entry name" value="PP2Ac"/>
    <property type="match status" value="1"/>
</dbReference>
<keyword evidence="3 8" id="KW-0378">Hydrolase</keyword>
<dbReference type="GO" id="GO:0016491">
    <property type="term" value="F:oxidoreductase activity"/>
    <property type="evidence" value="ECO:0007669"/>
    <property type="project" value="InterPro"/>
</dbReference>
<comment type="cofactor">
    <cofactor evidence="1">
        <name>Mn(2+)</name>
        <dbReference type="ChEBI" id="CHEBI:29035"/>
    </cofactor>
</comment>
<dbReference type="InterPro" id="IPR029052">
    <property type="entry name" value="Metallo-depent_PP-like"/>
</dbReference>